<comment type="cofactor">
    <cofactor evidence="1 8">
        <name>heme</name>
        <dbReference type="ChEBI" id="CHEBI:30413"/>
    </cofactor>
</comment>
<keyword evidence="3 8" id="KW-0349">Heme</keyword>
<evidence type="ECO:0000256" key="3">
    <source>
        <dbReference type="ARBA" id="ARBA00022617"/>
    </source>
</evidence>
<organism evidence="10">
    <name type="scientific">Croton stellatopilosus</name>
    <dbReference type="NCBI Taxonomy" id="431156"/>
    <lineage>
        <taxon>Eukaryota</taxon>
        <taxon>Viridiplantae</taxon>
        <taxon>Streptophyta</taxon>
        <taxon>Embryophyta</taxon>
        <taxon>Tracheophyta</taxon>
        <taxon>Spermatophyta</taxon>
        <taxon>Magnoliopsida</taxon>
        <taxon>eudicotyledons</taxon>
        <taxon>Gunneridae</taxon>
        <taxon>Pentapetalae</taxon>
        <taxon>rosids</taxon>
        <taxon>fabids</taxon>
        <taxon>Malpighiales</taxon>
        <taxon>Euphorbiaceae</taxon>
        <taxon>Crotonoideae</taxon>
        <taxon>Crotoneae</taxon>
        <taxon>Croton</taxon>
    </lineage>
</organism>
<keyword evidence="7 9" id="KW-0503">Monooxygenase</keyword>
<dbReference type="PRINTS" id="PR00463">
    <property type="entry name" value="EP450I"/>
</dbReference>
<evidence type="ECO:0000256" key="7">
    <source>
        <dbReference type="ARBA" id="ARBA00023033"/>
    </source>
</evidence>
<dbReference type="PANTHER" id="PTHR47955:SF8">
    <property type="entry name" value="CYTOCHROME P450 71D11-LIKE"/>
    <property type="match status" value="1"/>
</dbReference>
<feature type="binding site" description="axial binding residue" evidence="8">
    <location>
        <position position="443"/>
    </location>
    <ligand>
        <name>heme</name>
        <dbReference type="ChEBI" id="CHEBI:30413"/>
    </ligand>
    <ligandPart>
        <name>Fe</name>
        <dbReference type="ChEBI" id="CHEBI:18248"/>
    </ligandPart>
</feature>
<evidence type="ECO:0000256" key="2">
    <source>
        <dbReference type="ARBA" id="ARBA00010617"/>
    </source>
</evidence>
<keyword evidence="6 8" id="KW-0408">Iron</keyword>
<dbReference type="InterPro" id="IPR001128">
    <property type="entry name" value="Cyt_P450"/>
</dbReference>
<dbReference type="SUPFAM" id="SSF48264">
    <property type="entry name" value="Cytochrome P450"/>
    <property type="match status" value="1"/>
</dbReference>
<dbReference type="InterPro" id="IPR002401">
    <property type="entry name" value="Cyt_P450_E_grp-I"/>
</dbReference>
<comment type="similarity">
    <text evidence="2 9">Belongs to the cytochrome P450 family.</text>
</comment>
<dbReference type="Gene3D" id="1.10.630.10">
    <property type="entry name" value="Cytochrome P450"/>
    <property type="match status" value="1"/>
</dbReference>
<dbReference type="Pfam" id="PF00067">
    <property type="entry name" value="p450"/>
    <property type="match status" value="1"/>
</dbReference>
<proteinExistence type="evidence at transcript level"/>
<dbReference type="InterPro" id="IPR017972">
    <property type="entry name" value="Cyt_P450_CS"/>
</dbReference>
<dbReference type="GO" id="GO:0005506">
    <property type="term" value="F:iron ion binding"/>
    <property type="evidence" value="ECO:0007669"/>
    <property type="project" value="InterPro"/>
</dbReference>
<dbReference type="PROSITE" id="PS00086">
    <property type="entry name" value="CYTOCHROME_P450"/>
    <property type="match status" value="1"/>
</dbReference>
<protein>
    <submittedName>
        <fullName evidence="10">Cytochrome p450</fullName>
    </submittedName>
</protein>
<dbReference type="InterPro" id="IPR036396">
    <property type="entry name" value="Cyt_P450_sf"/>
</dbReference>
<sequence length="509" mass="57554">MELQTFLFSLLNFFLFIFIVQKLWKKSKKANKSSHLPPGPLKLPVIGNMHNLMGSLLPHQSFQNLAKTYGPLMHLQLGEITTIVVSSPEVAKRVMKTQDTVFANRPKLLAPAVLSYNYTNIMNTSYGEYWRQLRKICVLELLSARRVQSFKSIRKKELSNFVKCISSSSGSLINLSKMLLSLAYSTTSRAAVGEISKDQGQAFVPLVQEIVEVASGFTVADFFPSIKLLHRISGMRPKVERLFQEVDKILGNIIDEHKGRASASSNKDEANDLVDVLLNIQERGGLSFDLTTNNIKAVILDIFIGGSETSSSVLEWAMSELIKNPNVMKKAQAEVREIFHSKGYVDEEKLSELNYLKLIVKETLRLHPPISLLPRQNSESSEINGYFIPAKSRVLINAWAVGRDPNYWEDAEKFKPERFLDNSIDYKGNNFEFLPFGAGRRTCPGMLFGIVNVELPLANLLYHFDWKLPEEMNEENLDMTEAFGGAIRRENHLNLIPVTIHSTPLEKFI</sequence>
<dbReference type="GO" id="GO:0004497">
    <property type="term" value="F:monooxygenase activity"/>
    <property type="evidence" value="ECO:0007669"/>
    <property type="project" value="UniProtKB-KW"/>
</dbReference>
<dbReference type="GO" id="GO:0016705">
    <property type="term" value="F:oxidoreductase activity, acting on paired donors, with incorporation or reduction of molecular oxygen"/>
    <property type="evidence" value="ECO:0007669"/>
    <property type="project" value="InterPro"/>
</dbReference>
<name>A0A3G2CJW6_9ROSI</name>
<dbReference type="PANTHER" id="PTHR47955">
    <property type="entry name" value="CYTOCHROME P450 FAMILY 71 PROTEIN"/>
    <property type="match status" value="1"/>
</dbReference>
<evidence type="ECO:0000256" key="4">
    <source>
        <dbReference type="ARBA" id="ARBA00022723"/>
    </source>
</evidence>
<evidence type="ECO:0000256" key="5">
    <source>
        <dbReference type="ARBA" id="ARBA00023002"/>
    </source>
</evidence>
<evidence type="ECO:0000256" key="1">
    <source>
        <dbReference type="ARBA" id="ARBA00001971"/>
    </source>
</evidence>
<evidence type="ECO:0000313" key="10">
    <source>
        <dbReference type="EMBL" id="AYM55639.1"/>
    </source>
</evidence>
<keyword evidence="5 9" id="KW-0560">Oxidoreductase</keyword>
<dbReference type="FunFam" id="1.10.630.10:FF:000008">
    <property type="entry name" value="Cytochrome P450 71D8"/>
    <property type="match status" value="1"/>
</dbReference>
<evidence type="ECO:0000256" key="8">
    <source>
        <dbReference type="PIRSR" id="PIRSR602401-1"/>
    </source>
</evidence>
<keyword evidence="4 8" id="KW-0479">Metal-binding</keyword>
<accession>A0A3G2CJW6</accession>
<evidence type="ECO:0000256" key="9">
    <source>
        <dbReference type="RuleBase" id="RU000461"/>
    </source>
</evidence>
<reference evidence="10" key="1">
    <citation type="submission" date="2018-01" db="EMBL/GenBank/DDBJ databases">
        <title>Identification of Cytochrome P450 in Croton stellatopilosus Transcriptome.</title>
        <authorList>
            <person name="Sintupachee S."/>
            <person name="De-Eknamkul W."/>
        </authorList>
    </citation>
    <scope>NUCLEOTIDE SEQUENCE</scope>
</reference>
<dbReference type="GO" id="GO:0020037">
    <property type="term" value="F:heme binding"/>
    <property type="evidence" value="ECO:0007669"/>
    <property type="project" value="InterPro"/>
</dbReference>
<dbReference type="PRINTS" id="PR00385">
    <property type="entry name" value="P450"/>
</dbReference>
<dbReference type="CDD" id="cd11072">
    <property type="entry name" value="CYP71-like"/>
    <property type="match status" value="1"/>
</dbReference>
<evidence type="ECO:0000256" key="6">
    <source>
        <dbReference type="ARBA" id="ARBA00023004"/>
    </source>
</evidence>
<dbReference type="EMBL" id="MG816176">
    <property type="protein sequence ID" value="AYM55639.1"/>
    <property type="molecule type" value="mRNA"/>
</dbReference>
<gene>
    <name evidence="10" type="primary">CYP71D520</name>
</gene>
<dbReference type="AlphaFoldDB" id="A0A3G2CJW6"/>